<dbReference type="Pfam" id="PF00126">
    <property type="entry name" value="HTH_1"/>
    <property type="match status" value="1"/>
</dbReference>
<dbReference type="InterPro" id="IPR036390">
    <property type="entry name" value="WH_DNA-bd_sf"/>
</dbReference>
<comment type="caution">
    <text evidence="7">The sequence shown here is derived from an EMBL/GenBank/DDBJ whole genome shotgun (WGS) entry which is preliminary data.</text>
</comment>
<dbReference type="PRINTS" id="PR00039">
    <property type="entry name" value="HTHLYSR"/>
</dbReference>
<evidence type="ECO:0000256" key="1">
    <source>
        <dbReference type="ARBA" id="ARBA00003502"/>
    </source>
</evidence>
<comment type="function">
    <text evidence="1">NodD regulates the expression of the nodABCFE genes which encode other nodulation proteins. NodD is also a negative regulator of its own expression. Binds flavonoids as inducers.</text>
</comment>
<keyword evidence="5" id="KW-0804">Transcription</keyword>
<dbReference type="PANTHER" id="PTHR30126">
    <property type="entry name" value="HTH-TYPE TRANSCRIPTIONAL REGULATOR"/>
    <property type="match status" value="1"/>
</dbReference>
<accession>A0A0R3MIK0</accession>
<dbReference type="InterPro" id="IPR036388">
    <property type="entry name" value="WH-like_DNA-bd_sf"/>
</dbReference>
<dbReference type="InterPro" id="IPR005119">
    <property type="entry name" value="LysR_subst-bd"/>
</dbReference>
<dbReference type="OrthoDB" id="9791253at2"/>
<dbReference type="STRING" id="722472.SAMN05444321_1092"/>
<evidence type="ECO:0000259" key="6">
    <source>
        <dbReference type="PROSITE" id="PS50931"/>
    </source>
</evidence>
<dbReference type="PROSITE" id="PS50931">
    <property type="entry name" value="HTH_LYSR"/>
    <property type="match status" value="1"/>
</dbReference>
<comment type="similarity">
    <text evidence="2">Belongs to the LysR transcriptional regulatory family.</text>
</comment>
<dbReference type="CDD" id="cd05466">
    <property type="entry name" value="PBP2_LTTR_substrate"/>
    <property type="match status" value="1"/>
</dbReference>
<dbReference type="RefSeq" id="WP_057860813.1">
    <property type="nucleotide sequence ID" value="NZ_LLYB01000092.1"/>
</dbReference>
<evidence type="ECO:0000256" key="2">
    <source>
        <dbReference type="ARBA" id="ARBA00009437"/>
    </source>
</evidence>
<dbReference type="Gene3D" id="3.40.190.10">
    <property type="entry name" value="Periplasmic binding protein-like II"/>
    <property type="match status" value="2"/>
</dbReference>
<dbReference type="SUPFAM" id="SSF46785">
    <property type="entry name" value="Winged helix' DNA-binding domain"/>
    <property type="match status" value="1"/>
</dbReference>
<dbReference type="FunFam" id="1.10.10.10:FF:000001">
    <property type="entry name" value="LysR family transcriptional regulator"/>
    <property type="match status" value="1"/>
</dbReference>
<dbReference type="AlphaFoldDB" id="A0A0R3MIK0"/>
<dbReference type="Gene3D" id="1.10.10.10">
    <property type="entry name" value="Winged helix-like DNA-binding domain superfamily/Winged helix DNA-binding domain"/>
    <property type="match status" value="1"/>
</dbReference>
<evidence type="ECO:0000313" key="7">
    <source>
        <dbReference type="EMBL" id="KRR19756.1"/>
    </source>
</evidence>
<evidence type="ECO:0000256" key="4">
    <source>
        <dbReference type="ARBA" id="ARBA00023125"/>
    </source>
</evidence>
<dbReference type="EMBL" id="LLYB01000092">
    <property type="protein sequence ID" value="KRR19756.1"/>
    <property type="molecule type" value="Genomic_DNA"/>
</dbReference>
<dbReference type="SUPFAM" id="SSF53850">
    <property type="entry name" value="Periplasmic binding protein-like II"/>
    <property type="match status" value="1"/>
</dbReference>
<organism evidence="7 8">
    <name type="scientific">Bradyrhizobium lablabi</name>
    <dbReference type="NCBI Taxonomy" id="722472"/>
    <lineage>
        <taxon>Bacteria</taxon>
        <taxon>Pseudomonadati</taxon>
        <taxon>Pseudomonadota</taxon>
        <taxon>Alphaproteobacteria</taxon>
        <taxon>Hyphomicrobiales</taxon>
        <taxon>Nitrobacteraceae</taxon>
        <taxon>Bradyrhizobium</taxon>
    </lineage>
</organism>
<sequence>MNDLPRIQALRCFITVAREGTVSRAATLLHLTQPAVSLQLKGLEENTGLQLFNRTPGGFTLTEAGAALLPLAHRTVSASADFRTAADSLRESLRGTLRVGTIQDPESIRLGPFVRSLATSSKKTEVFLRYGMTDDVLAQVGRGELDVGYYVDATPPECLASRTLSERAIDDGKFELMPLMRFDYRVIAPREWSDKVLGKDWADLADLPWIATPYDSVHRRLLDDVFRPMGSLLKRVAFADQEEAMIDFVESGDCLSLARDCVLDRVAPKRNIVIADKVALTCDLSFACLASRRNEPMISQAFSAMQAVWDLKPAGAASTPIEAARARKSARR</sequence>
<dbReference type="GO" id="GO:0000976">
    <property type="term" value="F:transcription cis-regulatory region binding"/>
    <property type="evidence" value="ECO:0007669"/>
    <property type="project" value="TreeGrafter"/>
</dbReference>
<evidence type="ECO:0000256" key="5">
    <source>
        <dbReference type="ARBA" id="ARBA00023163"/>
    </source>
</evidence>
<evidence type="ECO:0000313" key="8">
    <source>
        <dbReference type="Proteomes" id="UP000051660"/>
    </source>
</evidence>
<reference evidence="7 8" key="1">
    <citation type="submission" date="2014-03" db="EMBL/GenBank/DDBJ databases">
        <title>Bradyrhizobium valentinum sp. nov., isolated from effective nodules of Lupinus mariae-josephae, a lupine endemic of basic-lime soils in Eastern Spain.</title>
        <authorList>
            <person name="Duran D."/>
            <person name="Rey L."/>
            <person name="Navarro A."/>
            <person name="Busquets A."/>
            <person name="Imperial J."/>
            <person name="Ruiz-Argueso T."/>
        </authorList>
    </citation>
    <scope>NUCLEOTIDE SEQUENCE [LARGE SCALE GENOMIC DNA]</scope>
    <source>
        <strain evidence="7 8">CCBAU 23086</strain>
    </source>
</reference>
<dbReference type="PANTHER" id="PTHR30126:SF40">
    <property type="entry name" value="HTH-TYPE TRANSCRIPTIONAL REGULATOR GLTR"/>
    <property type="match status" value="1"/>
</dbReference>
<dbReference type="GO" id="GO:0003700">
    <property type="term" value="F:DNA-binding transcription factor activity"/>
    <property type="evidence" value="ECO:0007669"/>
    <property type="project" value="InterPro"/>
</dbReference>
<keyword evidence="4" id="KW-0238">DNA-binding</keyword>
<evidence type="ECO:0000256" key="3">
    <source>
        <dbReference type="ARBA" id="ARBA00023015"/>
    </source>
</evidence>
<proteinExistence type="inferred from homology"/>
<keyword evidence="3" id="KW-0805">Transcription regulation</keyword>
<gene>
    <name evidence="7" type="ORF">CQ14_38765</name>
</gene>
<feature type="domain" description="HTH lysR-type" evidence="6">
    <location>
        <begin position="5"/>
        <end position="62"/>
    </location>
</feature>
<dbReference type="InterPro" id="IPR000847">
    <property type="entry name" value="LysR_HTH_N"/>
</dbReference>
<protein>
    <submittedName>
        <fullName evidence="7">LysR family transcriptional regulator</fullName>
    </submittedName>
</protein>
<dbReference type="Proteomes" id="UP000051660">
    <property type="component" value="Unassembled WGS sequence"/>
</dbReference>
<dbReference type="Pfam" id="PF03466">
    <property type="entry name" value="LysR_substrate"/>
    <property type="match status" value="1"/>
</dbReference>
<name>A0A0R3MIK0_9BRAD</name>